<dbReference type="InterPro" id="IPR012309">
    <property type="entry name" value="DNA_ligase_ATP-dep_C"/>
</dbReference>
<dbReference type="GO" id="GO:0051301">
    <property type="term" value="P:cell division"/>
    <property type="evidence" value="ECO:0007669"/>
    <property type="project" value="UniProtKB-KW"/>
</dbReference>
<accession>A0AAU7GFJ2</accession>
<dbReference type="GO" id="GO:0005524">
    <property type="term" value="F:ATP binding"/>
    <property type="evidence" value="ECO:0007669"/>
    <property type="project" value="UniProtKB-UniRule"/>
</dbReference>
<dbReference type="GO" id="GO:0003677">
    <property type="term" value="F:DNA binding"/>
    <property type="evidence" value="ECO:0007669"/>
    <property type="project" value="InterPro"/>
</dbReference>
<feature type="binding site" evidence="14">
    <location>
        <position position="419"/>
    </location>
    <ligand>
        <name>ATP</name>
        <dbReference type="ChEBI" id="CHEBI:30616"/>
    </ligand>
</feature>
<evidence type="ECO:0000256" key="12">
    <source>
        <dbReference type="ARBA" id="ARBA00034003"/>
    </source>
</evidence>
<feature type="binding site" evidence="14">
    <location>
        <position position="231"/>
    </location>
    <ligand>
        <name>ATP</name>
        <dbReference type="ChEBI" id="CHEBI:30616"/>
    </ligand>
</feature>
<dbReference type="AlphaFoldDB" id="A0AAU7GFJ2"/>
<evidence type="ECO:0000256" key="8">
    <source>
        <dbReference type="ARBA" id="ARBA00022842"/>
    </source>
</evidence>
<evidence type="ECO:0000256" key="9">
    <source>
        <dbReference type="ARBA" id="ARBA00023172"/>
    </source>
</evidence>
<dbReference type="Pfam" id="PF01068">
    <property type="entry name" value="DNA_ligase_A_M"/>
    <property type="match status" value="1"/>
</dbReference>
<dbReference type="SUPFAM" id="SSF56091">
    <property type="entry name" value="DNA ligase/mRNA capping enzyme, catalytic domain"/>
    <property type="match status" value="1"/>
</dbReference>
<dbReference type="InterPro" id="IPR022865">
    <property type="entry name" value="DNA_ligae_ATP-dep_bac/arc"/>
</dbReference>
<keyword evidence="8 14" id="KW-0460">Magnesium</keyword>
<comment type="cofactor">
    <cofactor evidence="14">
        <name>Mg(2+)</name>
        <dbReference type="ChEBI" id="CHEBI:18420"/>
    </cofactor>
</comment>
<dbReference type="InterPro" id="IPR036599">
    <property type="entry name" value="DNA_ligase_N_sf"/>
</dbReference>
<feature type="binding site" evidence="14">
    <location>
        <position position="342"/>
    </location>
    <ligand>
        <name>ATP</name>
        <dbReference type="ChEBI" id="CHEBI:30616"/>
    </ligand>
</feature>
<evidence type="ECO:0000259" key="16">
    <source>
        <dbReference type="PROSITE" id="PS50160"/>
    </source>
</evidence>
<evidence type="ECO:0000256" key="5">
    <source>
        <dbReference type="ARBA" id="ARBA00022741"/>
    </source>
</evidence>
<keyword evidence="10 14" id="KW-0234">DNA repair</keyword>
<dbReference type="InterPro" id="IPR012308">
    <property type="entry name" value="DNA_ligase_ATP-dep_N"/>
</dbReference>
<evidence type="ECO:0000256" key="4">
    <source>
        <dbReference type="ARBA" id="ARBA00022723"/>
    </source>
</evidence>
<dbReference type="GO" id="GO:0046872">
    <property type="term" value="F:metal ion binding"/>
    <property type="evidence" value="ECO:0007669"/>
    <property type="project" value="UniProtKB-KW"/>
</dbReference>
<keyword evidence="1 14" id="KW-0436">Ligase</keyword>
<dbReference type="InterPro" id="IPR012340">
    <property type="entry name" value="NA-bd_OB-fold"/>
</dbReference>
<dbReference type="PANTHER" id="PTHR45674:SF13">
    <property type="entry name" value="DNA LIGASE-RELATED"/>
    <property type="match status" value="1"/>
</dbReference>
<dbReference type="PROSITE" id="PS50160">
    <property type="entry name" value="DNA_LIGASE_A3"/>
    <property type="match status" value="1"/>
</dbReference>
<dbReference type="Pfam" id="PF04675">
    <property type="entry name" value="DNA_ligase_A_N"/>
    <property type="match status" value="1"/>
</dbReference>
<protein>
    <recommendedName>
        <fullName evidence="14">Probable DNA ligase</fullName>
        <ecNumber evidence="14">6.5.1.1</ecNumber>
    </recommendedName>
    <alternativeName>
        <fullName evidence="14">Polydeoxyribonucleotide synthase [ATP]</fullName>
    </alternativeName>
</protein>
<evidence type="ECO:0000256" key="15">
    <source>
        <dbReference type="SAM" id="MobiDB-lite"/>
    </source>
</evidence>
<dbReference type="GO" id="GO:0006260">
    <property type="term" value="P:DNA replication"/>
    <property type="evidence" value="ECO:0007669"/>
    <property type="project" value="UniProtKB-UniRule"/>
</dbReference>
<evidence type="ECO:0000256" key="6">
    <source>
        <dbReference type="ARBA" id="ARBA00022763"/>
    </source>
</evidence>
<dbReference type="Gene3D" id="2.40.50.140">
    <property type="entry name" value="Nucleic acid-binding proteins"/>
    <property type="match status" value="1"/>
</dbReference>
<dbReference type="InterPro" id="IPR016059">
    <property type="entry name" value="DNA_ligase_ATP-dep_CS"/>
</dbReference>
<reference evidence="17" key="1">
    <citation type="submission" date="2024-05" db="EMBL/GenBank/DDBJ databases">
        <title>The Natural Products Discovery Center: Release of the First 8490 Sequenced Strains for Exploring Actinobacteria Biosynthetic Diversity.</title>
        <authorList>
            <person name="Kalkreuter E."/>
            <person name="Kautsar S.A."/>
            <person name="Yang D."/>
            <person name="Bader C.D."/>
            <person name="Teijaro C.N."/>
            <person name="Fluegel L."/>
            <person name="Davis C.M."/>
            <person name="Simpson J.R."/>
            <person name="Lauterbach L."/>
            <person name="Steele A.D."/>
            <person name="Gui C."/>
            <person name="Meng S."/>
            <person name="Li G."/>
            <person name="Viehrig K."/>
            <person name="Ye F."/>
            <person name="Su P."/>
            <person name="Kiefer A.F."/>
            <person name="Nichols A."/>
            <person name="Cepeda A.J."/>
            <person name="Yan W."/>
            <person name="Fan B."/>
            <person name="Jiang Y."/>
            <person name="Adhikari A."/>
            <person name="Zheng C.-J."/>
            <person name="Schuster L."/>
            <person name="Cowan T.M."/>
            <person name="Smanski M.J."/>
            <person name="Chevrette M.G."/>
            <person name="de Carvalho L.P.S."/>
            <person name="Shen B."/>
        </authorList>
    </citation>
    <scope>NUCLEOTIDE SEQUENCE</scope>
    <source>
        <strain evidence="17">NPDC080035</strain>
    </source>
</reference>
<dbReference type="Gene3D" id="1.10.3260.10">
    <property type="entry name" value="DNA ligase, ATP-dependent, N-terminal domain"/>
    <property type="match status" value="1"/>
</dbReference>
<keyword evidence="9 14" id="KW-0233">DNA recombination</keyword>
<feature type="region of interest" description="Disordered" evidence="15">
    <location>
        <begin position="291"/>
        <end position="330"/>
    </location>
</feature>
<dbReference type="EMBL" id="CP157390">
    <property type="protein sequence ID" value="XBM49419.1"/>
    <property type="molecule type" value="Genomic_DNA"/>
</dbReference>
<keyword evidence="7 14" id="KW-0067">ATP-binding</keyword>
<feature type="binding site" evidence="14">
    <location>
        <position position="216"/>
    </location>
    <ligand>
        <name>ATP</name>
        <dbReference type="ChEBI" id="CHEBI:30616"/>
    </ligand>
</feature>
<keyword evidence="2 14" id="KW-0132">Cell division</keyword>
<feature type="active site" description="N6-AMP-lysine intermediate" evidence="14">
    <location>
        <position position="211"/>
    </location>
</feature>
<proteinExistence type="inferred from homology"/>
<dbReference type="RefSeq" id="WP_348789337.1">
    <property type="nucleotide sequence ID" value="NZ_CP157390.1"/>
</dbReference>
<evidence type="ECO:0000256" key="10">
    <source>
        <dbReference type="ARBA" id="ARBA00023204"/>
    </source>
</evidence>
<organism evidence="17">
    <name type="scientific">Leifsonia sp. NPDC080035</name>
    <dbReference type="NCBI Taxonomy" id="3143936"/>
    <lineage>
        <taxon>Bacteria</taxon>
        <taxon>Bacillati</taxon>
        <taxon>Actinomycetota</taxon>
        <taxon>Actinomycetes</taxon>
        <taxon>Micrococcales</taxon>
        <taxon>Microbacteriaceae</taxon>
        <taxon>Leifsonia</taxon>
    </lineage>
</organism>
<feature type="compositionally biased region" description="Basic and acidic residues" evidence="15">
    <location>
        <begin position="306"/>
        <end position="321"/>
    </location>
</feature>
<evidence type="ECO:0000256" key="3">
    <source>
        <dbReference type="ARBA" id="ARBA00022705"/>
    </source>
</evidence>
<dbReference type="FunFam" id="2.40.50.140:FF:000163">
    <property type="entry name" value="Probable DNA ligase"/>
    <property type="match status" value="1"/>
</dbReference>
<dbReference type="InterPro" id="IPR050191">
    <property type="entry name" value="ATP-dep_DNA_ligase"/>
</dbReference>
<feature type="binding site" evidence="14">
    <location>
        <position position="260"/>
    </location>
    <ligand>
        <name>ATP</name>
        <dbReference type="ChEBI" id="CHEBI:30616"/>
    </ligand>
</feature>
<evidence type="ECO:0000313" key="17">
    <source>
        <dbReference type="EMBL" id="XBM49419.1"/>
    </source>
</evidence>
<evidence type="ECO:0000256" key="2">
    <source>
        <dbReference type="ARBA" id="ARBA00022618"/>
    </source>
</evidence>
<dbReference type="GO" id="GO:0003910">
    <property type="term" value="F:DNA ligase (ATP) activity"/>
    <property type="evidence" value="ECO:0007669"/>
    <property type="project" value="UniProtKB-UniRule"/>
</dbReference>
<keyword evidence="5 14" id="KW-0547">Nucleotide-binding</keyword>
<dbReference type="EC" id="6.5.1.1" evidence="14"/>
<dbReference type="InterPro" id="IPR012310">
    <property type="entry name" value="DNA_ligase_ATP-dep_cent"/>
</dbReference>
<dbReference type="Gene3D" id="3.30.470.30">
    <property type="entry name" value="DNA ligase/mRNA capping enzyme"/>
    <property type="match status" value="2"/>
</dbReference>
<keyword evidence="3 14" id="KW-0235">DNA replication</keyword>
<comment type="function">
    <text evidence="13 14">DNA ligase that seals nicks in double-stranded DNA during DNA replication, DNA recombination and DNA repair.</text>
</comment>
<dbReference type="GO" id="GO:0006281">
    <property type="term" value="P:DNA repair"/>
    <property type="evidence" value="ECO:0007669"/>
    <property type="project" value="UniProtKB-UniRule"/>
</dbReference>
<dbReference type="HAMAP" id="MF_00407">
    <property type="entry name" value="DNA_ligase"/>
    <property type="match status" value="1"/>
</dbReference>
<evidence type="ECO:0000256" key="7">
    <source>
        <dbReference type="ARBA" id="ARBA00022840"/>
    </source>
</evidence>
<dbReference type="SUPFAM" id="SSF117018">
    <property type="entry name" value="ATP-dependent DNA ligase DNA-binding domain"/>
    <property type="match status" value="1"/>
</dbReference>
<feature type="domain" description="ATP-dependent DNA ligase family profile" evidence="16">
    <location>
        <begin position="330"/>
        <end position="453"/>
    </location>
</feature>
<feature type="binding site" evidence="14">
    <location>
        <position position="413"/>
    </location>
    <ligand>
        <name>ATP</name>
        <dbReference type="ChEBI" id="CHEBI:30616"/>
    </ligand>
</feature>
<dbReference type="PROSITE" id="PS00697">
    <property type="entry name" value="DNA_LIGASE_A1"/>
    <property type="match status" value="1"/>
</dbReference>
<keyword evidence="6 14" id="KW-0227">DNA damage</keyword>
<dbReference type="Pfam" id="PF04679">
    <property type="entry name" value="DNA_ligase_A_C"/>
    <property type="match status" value="1"/>
</dbReference>
<dbReference type="SUPFAM" id="SSF50249">
    <property type="entry name" value="Nucleic acid-binding proteins"/>
    <property type="match status" value="1"/>
</dbReference>
<keyword evidence="11 14" id="KW-0131">Cell cycle</keyword>
<evidence type="ECO:0000256" key="13">
    <source>
        <dbReference type="ARBA" id="ARBA00054532"/>
    </source>
</evidence>
<dbReference type="GO" id="GO:0006310">
    <property type="term" value="P:DNA recombination"/>
    <property type="evidence" value="ECO:0007669"/>
    <property type="project" value="UniProtKB-UniRule"/>
</dbReference>
<feature type="binding site" evidence="14">
    <location>
        <position position="209"/>
    </location>
    <ligand>
        <name>ATP</name>
        <dbReference type="ChEBI" id="CHEBI:30616"/>
    </ligand>
</feature>
<keyword evidence="4 14" id="KW-0479">Metal-binding</keyword>
<dbReference type="PANTHER" id="PTHR45674">
    <property type="entry name" value="DNA LIGASE 1/3 FAMILY MEMBER"/>
    <property type="match status" value="1"/>
</dbReference>
<comment type="catalytic activity">
    <reaction evidence="12 14">
        <text>ATP + (deoxyribonucleotide)n-3'-hydroxyl + 5'-phospho-(deoxyribonucleotide)m = (deoxyribonucleotide)n+m + AMP + diphosphate.</text>
        <dbReference type="EC" id="6.5.1.1"/>
    </reaction>
</comment>
<evidence type="ECO:0000256" key="14">
    <source>
        <dbReference type="HAMAP-Rule" id="MF_00407"/>
    </source>
</evidence>
<comment type="similarity">
    <text evidence="14">Belongs to the ATP-dependent DNA ligase family.</text>
</comment>
<evidence type="ECO:0000256" key="1">
    <source>
        <dbReference type="ARBA" id="ARBA00022598"/>
    </source>
</evidence>
<evidence type="ECO:0000256" key="11">
    <source>
        <dbReference type="ARBA" id="ARBA00023306"/>
    </source>
</evidence>
<gene>
    <name evidence="14" type="primary">lig</name>
    <name evidence="17" type="ORF">AAME72_06035</name>
</gene>
<name>A0AAU7GFJ2_9MICO</name>
<sequence length="554" mass="59280">MLLETLVTTLEAVAATRSRLAKVDALSDLLRDLPAEEIAPAVGMLVGRPRQGRVGVGWRGASAAMGAAAAEPTLTVTDLDRLLDRLSAASGPGSAEERASLLRGFAERATPGEQDFFVRVLLGEMRTGALEGVLLDAVARAADRTGESVRRAAMLSGDLGETAVIALTGTADELDAVGLVVGRPVLPMLAASAPTASAALETTGRASVEYKLDGARIQVHRNGDEVWVFTRNLADITHRVPEVVEVVRRMPARDLILDGETLSLDEDGAPRPFQETMSRFARWSSGAARSDAATPALRGGAGGSAERCRDPSAEEACDRGSEPATEGPAEAAREAVLHPWFFDVLHVDGRDLLDEPLEVRMAELERVAGEHRIPGEVTDDPETAERVSREALAAGQEGVVVKAIGSPYAAGRRGSSWIKVKPVHTYDLVVLAVEWGSGRRQGLLSNIHLGAIDPAGEFGEPGGFVMVGKTFKGLTDALLRWQTEHFQEIEVRRTPGTVWVAPTTVVEIAIDGVQRSSRYPGGIALRFARVKRYRDDKPPAEADTIQTLRAMLRE</sequence>